<dbReference type="SUPFAM" id="SSF53448">
    <property type="entry name" value="Nucleotide-diphospho-sugar transferases"/>
    <property type="match status" value="1"/>
</dbReference>
<dbReference type="AlphaFoldDB" id="A0A7S7AFN6"/>
<dbReference type="Pfam" id="PF00535">
    <property type="entry name" value="Glycos_transf_2"/>
    <property type="match status" value="1"/>
</dbReference>
<dbReference type="PANTHER" id="PTHR22916">
    <property type="entry name" value="GLYCOSYLTRANSFERASE"/>
    <property type="match status" value="1"/>
</dbReference>
<keyword evidence="3" id="KW-1185">Reference proteome</keyword>
<dbReference type="InterPro" id="IPR029044">
    <property type="entry name" value="Nucleotide-diphossugar_trans"/>
</dbReference>
<dbReference type="PANTHER" id="PTHR22916:SF3">
    <property type="entry name" value="UDP-GLCNAC:BETAGAL BETA-1,3-N-ACETYLGLUCOSAMINYLTRANSFERASE-LIKE PROTEIN 1"/>
    <property type="match status" value="1"/>
</dbReference>
<evidence type="ECO:0000313" key="2">
    <source>
        <dbReference type="EMBL" id="QOW44510.1"/>
    </source>
</evidence>
<evidence type="ECO:0000313" key="3">
    <source>
        <dbReference type="Proteomes" id="UP000593966"/>
    </source>
</evidence>
<keyword evidence="2" id="KW-0808">Transferase</keyword>
<protein>
    <submittedName>
        <fullName evidence="2">Glycosyltransferase</fullName>
    </submittedName>
</protein>
<reference evidence="2 3" key="1">
    <citation type="submission" date="2020-02" db="EMBL/GenBank/DDBJ databases">
        <title>Tigecycline-resistant Acinetobacter species from pigs and migratory birds.</title>
        <authorList>
            <person name="Chen C."/>
            <person name="Sun J."/>
            <person name="Liao X.-P."/>
            <person name="Liu Y.-H."/>
        </authorList>
    </citation>
    <scope>NUCLEOTIDE SEQUENCE [LARGE SCALE GENOMIC DNA]</scope>
    <source>
        <strain evidence="2 3">YH12207_T</strain>
    </source>
</reference>
<dbReference type="Gene3D" id="3.90.550.10">
    <property type="entry name" value="Spore Coat Polysaccharide Biosynthesis Protein SpsA, Chain A"/>
    <property type="match status" value="1"/>
</dbReference>
<feature type="domain" description="Glycosyltransferase 2-like" evidence="1">
    <location>
        <begin position="10"/>
        <end position="151"/>
    </location>
</feature>
<dbReference type="Proteomes" id="UP000593966">
    <property type="component" value="Chromosome"/>
</dbReference>
<evidence type="ECO:0000259" key="1">
    <source>
        <dbReference type="Pfam" id="PF00535"/>
    </source>
</evidence>
<dbReference type="InterPro" id="IPR001173">
    <property type="entry name" value="Glyco_trans_2-like"/>
</dbReference>
<dbReference type="EMBL" id="CP048659">
    <property type="protein sequence ID" value="QOW44510.1"/>
    <property type="molecule type" value="Genomic_DNA"/>
</dbReference>
<name>A0A7S7AFN6_9GAMM</name>
<proteinExistence type="predicted"/>
<dbReference type="GO" id="GO:0016758">
    <property type="term" value="F:hexosyltransferase activity"/>
    <property type="evidence" value="ECO:0007669"/>
    <property type="project" value="UniProtKB-ARBA"/>
</dbReference>
<gene>
    <name evidence="2" type="ORF">G0028_00495</name>
</gene>
<dbReference type="RefSeq" id="WP_180047149.1">
    <property type="nucleotide sequence ID" value="NZ_CP048659.1"/>
</dbReference>
<accession>A0A7S7AFN6</accession>
<sequence>MSLNNQPLVSVVIPCYNHENFVQDCIQSVIDQTYENIELIVIDDGSKDSSVEKIQQMIESCEKRFVRFEFRYRLNKGLTATLNEALEWCRGEYYSAIASDDMMCIKKTESQVSYLKAHKNCAAVFGGVELIDESNNIIGKRLNETKVFSFKEIILNQHDLPASTQLARLKIIKEIGGYNTNIKIEDWYMLLKMTVKEQFEVHYLDQLMCMYRFHNENFSKNMKLMSIEMISILQDYRDSKLYKKALIKVYRMEFSYYKKNKEFLNALVILVKLVKLKFFGN</sequence>
<organism evidence="2 3">
    <name type="scientific">Acinetobacter piscicola</name>
    <dbReference type="NCBI Taxonomy" id="2006115"/>
    <lineage>
        <taxon>Bacteria</taxon>
        <taxon>Pseudomonadati</taxon>
        <taxon>Pseudomonadota</taxon>
        <taxon>Gammaproteobacteria</taxon>
        <taxon>Moraxellales</taxon>
        <taxon>Moraxellaceae</taxon>
        <taxon>Acinetobacter</taxon>
    </lineage>
</organism>